<dbReference type="Pfam" id="PF05119">
    <property type="entry name" value="Terminase_4"/>
    <property type="match status" value="1"/>
</dbReference>
<dbReference type="Proteomes" id="UP001223743">
    <property type="component" value="Unassembled WGS sequence"/>
</dbReference>
<dbReference type="InterPro" id="IPR006448">
    <property type="entry name" value="Phage_term_ssu_P27"/>
</dbReference>
<feature type="region of interest" description="Disordered" evidence="1">
    <location>
        <begin position="166"/>
        <end position="210"/>
    </location>
</feature>
<protein>
    <submittedName>
        <fullName evidence="2">P27 family predicted phage terminase small subunit</fullName>
    </submittedName>
</protein>
<dbReference type="EMBL" id="JAUSWJ010000001">
    <property type="protein sequence ID" value="MDQ0516319.1"/>
    <property type="molecule type" value="Genomic_DNA"/>
</dbReference>
<comment type="caution">
    <text evidence="2">The sequence shown here is derived from an EMBL/GenBank/DDBJ whole genome shotgun (WGS) entry which is preliminary data.</text>
</comment>
<organism evidence="2 3">
    <name type="scientific">Kaistia geumhonensis</name>
    <dbReference type="NCBI Taxonomy" id="410839"/>
    <lineage>
        <taxon>Bacteria</taxon>
        <taxon>Pseudomonadati</taxon>
        <taxon>Pseudomonadota</taxon>
        <taxon>Alphaproteobacteria</taxon>
        <taxon>Hyphomicrobiales</taxon>
        <taxon>Kaistiaceae</taxon>
        <taxon>Kaistia</taxon>
    </lineage>
</organism>
<gene>
    <name evidence="2" type="ORF">QO015_001932</name>
</gene>
<evidence type="ECO:0000256" key="1">
    <source>
        <dbReference type="SAM" id="MobiDB-lite"/>
    </source>
</evidence>
<proteinExistence type="predicted"/>
<evidence type="ECO:0000313" key="3">
    <source>
        <dbReference type="Proteomes" id="UP001223743"/>
    </source>
</evidence>
<name>A0ABU0M5S8_9HYPH</name>
<dbReference type="RefSeq" id="WP_266279757.1">
    <property type="nucleotide sequence ID" value="NZ_JAPKNF010000001.1"/>
</dbReference>
<evidence type="ECO:0000313" key="2">
    <source>
        <dbReference type="EMBL" id="MDQ0516319.1"/>
    </source>
</evidence>
<reference evidence="2 3" key="1">
    <citation type="submission" date="2023-07" db="EMBL/GenBank/DDBJ databases">
        <title>Genomic Encyclopedia of Type Strains, Phase IV (KMG-IV): sequencing the most valuable type-strain genomes for metagenomic binning, comparative biology and taxonomic classification.</title>
        <authorList>
            <person name="Goeker M."/>
        </authorList>
    </citation>
    <scope>NUCLEOTIDE SEQUENCE [LARGE SCALE GENOMIC DNA]</scope>
    <source>
        <strain evidence="2 3">B1-1</strain>
    </source>
</reference>
<feature type="compositionally biased region" description="Low complexity" evidence="1">
    <location>
        <begin position="178"/>
        <end position="192"/>
    </location>
</feature>
<accession>A0ABU0M5S8</accession>
<keyword evidence="3" id="KW-1185">Reference proteome</keyword>
<feature type="region of interest" description="Disordered" evidence="1">
    <location>
        <begin position="1"/>
        <end position="25"/>
    </location>
</feature>
<sequence>MAARGRRGDPAAQAAKGHPGRRRKSVKKMIAEADRVASLLAAAPPIGDEFSPPVFLTDPTVAPALKIWRDFAPELRRTKRLSQLHRLHFAMFCVYYGEWLAASDDIRRNGTFQMVATVSGSEMERTRPIVAFREIAYRNVMELGKEFGLTPREEYALVRDQADAVSRNPGLFGDQRQPASSSEPPAPAKADSLIGSLDALDSEPPPGLPN</sequence>